<dbReference type="AlphaFoldDB" id="A0A316J2X4"/>
<organism evidence="2 3">
    <name type="scientific">Falsochrobactrum shanghaiense</name>
    <dbReference type="NCBI Taxonomy" id="2201899"/>
    <lineage>
        <taxon>Bacteria</taxon>
        <taxon>Pseudomonadati</taxon>
        <taxon>Pseudomonadota</taxon>
        <taxon>Alphaproteobacteria</taxon>
        <taxon>Hyphomicrobiales</taxon>
        <taxon>Brucellaceae</taxon>
        <taxon>Falsochrobactrum</taxon>
    </lineage>
</organism>
<comment type="caution">
    <text evidence="2">The sequence shown here is derived from an EMBL/GenBank/DDBJ whole genome shotgun (WGS) entry which is preliminary data.</text>
</comment>
<feature type="transmembrane region" description="Helical" evidence="1">
    <location>
        <begin position="27"/>
        <end position="47"/>
    </location>
</feature>
<gene>
    <name evidence="2" type="ORF">DKP76_18480</name>
</gene>
<keyword evidence="3" id="KW-1185">Reference proteome</keyword>
<evidence type="ECO:0000313" key="2">
    <source>
        <dbReference type="EMBL" id="PWL16262.1"/>
    </source>
</evidence>
<name>A0A316J2X4_9HYPH</name>
<evidence type="ECO:0000313" key="3">
    <source>
        <dbReference type="Proteomes" id="UP000245865"/>
    </source>
</evidence>
<accession>A0A316J2X4</accession>
<dbReference type="Proteomes" id="UP000245865">
    <property type="component" value="Unassembled WGS sequence"/>
</dbReference>
<dbReference type="EMBL" id="QGDB01000018">
    <property type="protein sequence ID" value="PWL16262.1"/>
    <property type="molecule type" value="Genomic_DNA"/>
</dbReference>
<sequence length="85" mass="9358">MTEDEYEQWKTEFGASQLGLLFDLTRIIGGGAVTGTSAVIQIALLSLRKVRSSVSICTSFASTMTHFLNCLRAEPKIKLSDFRSL</sequence>
<keyword evidence="1" id="KW-1133">Transmembrane helix</keyword>
<keyword evidence="1" id="KW-0472">Membrane</keyword>
<reference evidence="2 3" key="1">
    <citation type="submission" date="2018-05" db="EMBL/GenBank/DDBJ databases">
        <title>Comparative genomic sequence analysis between strain HN4 and CCM 8460T (Falsochrobactrum ovis) will provide more evidence to prove that HN4 is a new species of Falsochrobactrum.</title>
        <authorList>
            <person name="Lyu W."/>
            <person name="Sun L."/>
            <person name="Yao L."/>
        </authorList>
    </citation>
    <scope>NUCLEOTIDE SEQUENCE [LARGE SCALE GENOMIC DNA]</scope>
    <source>
        <strain evidence="2 3">HN4</strain>
    </source>
</reference>
<protein>
    <submittedName>
        <fullName evidence="2">Uncharacterized protein</fullName>
    </submittedName>
</protein>
<evidence type="ECO:0000256" key="1">
    <source>
        <dbReference type="SAM" id="Phobius"/>
    </source>
</evidence>
<proteinExistence type="predicted"/>
<keyword evidence="1" id="KW-0812">Transmembrane</keyword>